<evidence type="ECO:0000313" key="1">
    <source>
        <dbReference type="EMBL" id="KIL65193.1"/>
    </source>
</evidence>
<reference evidence="1 2" key="1">
    <citation type="submission" date="2014-04" db="EMBL/GenBank/DDBJ databases">
        <title>Evolutionary Origins and Diversification of the Mycorrhizal Mutualists.</title>
        <authorList>
            <consortium name="DOE Joint Genome Institute"/>
            <consortium name="Mycorrhizal Genomics Consortium"/>
            <person name="Kohler A."/>
            <person name="Kuo A."/>
            <person name="Nagy L.G."/>
            <person name="Floudas D."/>
            <person name="Copeland A."/>
            <person name="Barry K.W."/>
            <person name="Cichocki N."/>
            <person name="Veneault-Fourrey C."/>
            <person name="LaButti K."/>
            <person name="Lindquist E.A."/>
            <person name="Lipzen A."/>
            <person name="Lundell T."/>
            <person name="Morin E."/>
            <person name="Murat C."/>
            <person name="Riley R."/>
            <person name="Ohm R."/>
            <person name="Sun H."/>
            <person name="Tunlid A."/>
            <person name="Henrissat B."/>
            <person name="Grigoriev I.V."/>
            <person name="Hibbett D.S."/>
            <person name="Martin F."/>
        </authorList>
    </citation>
    <scope>NUCLEOTIDE SEQUENCE [LARGE SCALE GENOMIC DNA]</scope>
    <source>
        <strain evidence="1 2">Koide BX008</strain>
    </source>
</reference>
<dbReference type="InParanoid" id="A0A0C2X8V1"/>
<dbReference type="STRING" id="946122.A0A0C2X8V1"/>
<dbReference type="OrthoDB" id="2104739at2759"/>
<dbReference type="Proteomes" id="UP000054549">
    <property type="component" value="Unassembled WGS sequence"/>
</dbReference>
<dbReference type="EMBL" id="KN818244">
    <property type="protein sequence ID" value="KIL65193.1"/>
    <property type="molecule type" value="Genomic_DNA"/>
</dbReference>
<accession>A0A0C2X8V1</accession>
<sequence>MFGTPLPSELHLRVQHRAGAVSAYQMLFRLEKTVLDDIDSAATKSERENTERSLMYCRIVGHFFHHVPTDEGLSHLVREVASTGGDKQKLLDLGKLYYNHALRVFRAAKGRTPAQSSHPSRPSFGTLADLIKAKLQDAPQSHKTSTDKALVRDGFKCLISGAYDINSALQSAELKRAGRGNLTPTQCAHIFSESTNVGVSEGSSQANYAASA</sequence>
<organism evidence="1 2">
    <name type="scientific">Amanita muscaria (strain Koide BX008)</name>
    <dbReference type="NCBI Taxonomy" id="946122"/>
    <lineage>
        <taxon>Eukaryota</taxon>
        <taxon>Fungi</taxon>
        <taxon>Dikarya</taxon>
        <taxon>Basidiomycota</taxon>
        <taxon>Agaricomycotina</taxon>
        <taxon>Agaricomycetes</taxon>
        <taxon>Agaricomycetidae</taxon>
        <taxon>Agaricales</taxon>
        <taxon>Pluteineae</taxon>
        <taxon>Amanitaceae</taxon>
        <taxon>Amanita</taxon>
    </lineage>
</organism>
<dbReference type="HOGENOM" id="CLU_049186_1_1_1"/>
<evidence type="ECO:0008006" key="3">
    <source>
        <dbReference type="Google" id="ProtNLM"/>
    </source>
</evidence>
<keyword evidence="2" id="KW-1185">Reference proteome</keyword>
<protein>
    <recommendedName>
        <fullName evidence="3">HNH nuclease domain-containing protein</fullName>
    </recommendedName>
</protein>
<name>A0A0C2X8V1_AMAMK</name>
<proteinExistence type="predicted"/>
<gene>
    <name evidence="1" type="ORF">M378DRAFT_546547</name>
</gene>
<dbReference type="AlphaFoldDB" id="A0A0C2X8V1"/>
<evidence type="ECO:0000313" key="2">
    <source>
        <dbReference type="Proteomes" id="UP000054549"/>
    </source>
</evidence>